<evidence type="ECO:0000313" key="6">
    <source>
        <dbReference type="EMBL" id="SFM37364.1"/>
    </source>
</evidence>
<dbReference type="InterPro" id="IPR018211">
    <property type="entry name" value="ADH_Fe_CS"/>
</dbReference>
<evidence type="ECO:0000259" key="4">
    <source>
        <dbReference type="Pfam" id="PF00465"/>
    </source>
</evidence>
<dbReference type="Gene3D" id="1.20.1090.10">
    <property type="entry name" value="Dehydroquinate synthase-like - alpha domain"/>
    <property type="match status" value="1"/>
</dbReference>
<name>A0A1I4QBF5_9FIRM</name>
<dbReference type="PANTHER" id="PTHR11496:SF102">
    <property type="entry name" value="ALCOHOL DEHYDROGENASE 4"/>
    <property type="match status" value="1"/>
</dbReference>
<dbReference type="PANTHER" id="PTHR11496">
    <property type="entry name" value="ALCOHOL DEHYDROGENASE"/>
    <property type="match status" value="1"/>
</dbReference>
<sequence>MSNVFLIPRTIISGNDALEKSGSYLKKCGNKAFIVTDNMMVTIGNVQKLVNVLDKQEIGYELFAEINSEPTDQMVYQGVKTYKETKCDFLIAIGGGSPIDTMKAIGAMLTNPGTLADYMGKEIATLPPALIAIPTTAGTGSEATQFTIISDTQTEVKMLLKGAPLLPAIAIVDPELTLTSPPNVTAATGIDALTHAIEAYTSQKSQPMSDTFAVSAVKRVFKNLLKAYKNGKDIDARKEMSVAALEAGIAFNNSSVTIVHGMSRPIGAIFHVPHGLSNAMLLSECLKFALAGSPERFCDLAKATGIYENNMSDLQGGQAFITEVEKLCAQLQVSTPEQFGVDKKKYFDQLDKMAEDALKSGSPQNTIRNVGKEDIINIYKALWK</sequence>
<dbReference type="STRING" id="1123291.SAMN04490355_10931"/>
<evidence type="ECO:0000259" key="5">
    <source>
        <dbReference type="Pfam" id="PF25137"/>
    </source>
</evidence>
<feature type="domain" description="Alcohol dehydrogenase iron-type/glycerol dehydrogenase GldA" evidence="4">
    <location>
        <begin position="8"/>
        <end position="174"/>
    </location>
</feature>
<reference evidence="7" key="1">
    <citation type="submission" date="2016-10" db="EMBL/GenBank/DDBJ databases">
        <authorList>
            <person name="Varghese N."/>
            <person name="Submissions S."/>
        </authorList>
    </citation>
    <scope>NUCLEOTIDE SEQUENCE [LARGE SCALE GENOMIC DNA]</scope>
    <source>
        <strain evidence="7">DSM 13327</strain>
    </source>
</reference>
<dbReference type="Pfam" id="PF00465">
    <property type="entry name" value="Fe-ADH"/>
    <property type="match status" value="1"/>
</dbReference>
<dbReference type="Proteomes" id="UP000199520">
    <property type="component" value="Unassembled WGS sequence"/>
</dbReference>
<protein>
    <submittedName>
        <fullName evidence="6">Alcohol dehydrogenase, class IV</fullName>
    </submittedName>
</protein>
<proteinExistence type="inferred from homology"/>
<evidence type="ECO:0000256" key="3">
    <source>
        <dbReference type="ARBA" id="ARBA00023027"/>
    </source>
</evidence>
<dbReference type="SUPFAM" id="SSF56796">
    <property type="entry name" value="Dehydroquinate synthase-like"/>
    <property type="match status" value="1"/>
</dbReference>
<feature type="domain" description="Fe-containing alcohol dehydrogenase-like C-terminal" evidence="5">
    <location>
        <begin position="185"/>
        <end position="382"/>
    </location>
</feature>
<keyword evidence="3" id="KW-0520">NAD</keyword>
<evidence type="ECO:0000256" key="2">
    <source>
        <dbReference type="ARBA" id="ARBA00023002"/>
    </source>
</evidence>
<keyword evidence="2" id="KW-0560">Oxidoreductase</keyword>
<dbReference type="InterPro" id="IPR001670">
    <property type="entry name" value="ADH_Fe/GldA"/>
</dbReference>
<dbReference type="CDD" id="cd08194">
    <property type="entry name" value="Fe-ADH-like"/>
    <property type="match status" value="1"/>
</dbReference>
<dbReference type="OrthoDB" id="1623957at2"/>
<dbReference type="EMBL" id="FOTS01000093">
    <property type="protein sequence ID" value="SFM37364.1"/>
    <property type="molecule type" value="Genomic_DNA"/>
</dbReference>
<dbReference type="Pfam" id="PF25137">
    <property type="entry name" value="ADH_Fe_C"/>
    <property type="match status" value="1"/>
</dbReference>
<gene>
    <name evidence="6" type="ORF">SAMN04490355_10931</name>
</gene>
<dbReference type="AlphaFoldDB" id="A0A1I4QBF5"/>
<evidence type="ECO:0000313" key="7">
    <source>
        <dbReference type="Proteomes" id="UP000199520"/>
    </source>
</evidence>
<dbReference type="InterPro" id="IPR039697">
    <property type="entry name" value="Alcohol_dehydrogenase_Fe"/>
</dbReference>
<dbReference type="GO" id="GO:0046872">
    <property type="term" value="F:metal ion binding"/>
    <property type="evidence" value="ECO:0007669"/>
    <property type="project" value="InterPro"/>
</dbReference>
<accession>A0A1I4QBF5</accession>
<dbReference type="PROSITE" id="PS00913">
    <property type="entry name" value="ADH_IRON_1"/>
    <property type="match status" value="1"/>
</dbReference>
<dbReference type="InterPro" id="IPR056798">
    <property type="entry name" value="ADH_Fe_C"/>
</dbReference>
<dbReference type="FunFam" id="1.20.1090.10:FF:000001">
    <property type="entry name" value="Aldehyde-alcohol dehydrogenase"/>
    <property type="match status" value="1"/>
</dbReference>
<dbReference type="RefSeq" id="WP_090944548.1">
    <property type="nucleotide sequence ID" value="NZ_FOTS01000093.1"/>
</dbReference>
<evidence type="ECO:0000256" key="1">
    <source>
        <dbReference type="ARBA" id="ARBA00007358"/>
    </source>
</evidence>
<keyword evidence="7" id="KW-1185">Reference proteome</keyword>
<dbReference type="GO" id="GO:0004022">
    <property type="term" value="F:alcohol dehydrogenase (NAD+) activity"/>
    <property type="evidence" value="ECO:0007669"/>
    <property type="project" value="TreeGrafter"/>
</dbReference>
<dbReference type="Gene3D" id="3.40.50.1970">
    <property type="match status" value="1"/>
</dbReference>
<comment type="similarity">
    <text evidence="1">Belongs to the iron-containing alcohol dehydrogenase family.</text>
</comment>
<organism evidence="6 7">
    <name type="scientific">Pelosinus propionicus DSM 13327</name>
    <dbReference type="NCBI Taxonomy" id="1123291"/>
    <lineage>
        <taxon>Bacteria</taxon>
        <taxon>Bacillati</taxon>
        <taxon>Bacillota</taxon>
        <taxon>Negativicutes</taxon>
        <taxon>Selenomonadales</taxon>
        <taxon>Sporomusaceae</taxon>
        <taxon>Pelosinus</taxon>
    </lineage>
</organism>
<dbReference type="FunFam" id="3.40.50.1970:FF:000003">
    <property type="entry name" value="Alcohol dehydrogenase, iron-containing"/>
    <property type="match status" value="1"/>
</dbReference>